<dbReference type="SUPFAM" id="SSF55073">
    <property type="entry name" value="Nucleotide cyclase"/>
    <property type="match status" value="1"/>
</dbReference>
<dbReference type="CDD" id="cd06225">
    <property type="entry name" value="HAMP"/>
    <property type="match status" value="1"/>
</dbReference>
<feature type="compositionally biased region" description="Basic and acidic residues" evidence="2">
    <location>
        <begin position="109"/>
        <end position="158"/>
    </location>
</feature>
<keyword evidence="3" id="KW-1133">Transmembrane helix</keyword>
<dbReference type="Proteomes" id="UP000619761">
    <property type="component" value="Unassembled WGS sequence"/>
</dbReference>
<feature type="transmembrane region" description="Helical" evidence="3">
    <location>
        <begin position="249"/>
        <end position="271"/>
    </location>
</feature>
<reference evidence="7" key="1">
    <citation type="journal article" date="2019" name="Int. J. Syst. Evol. Microbiol.">
        <title>The Global Catalogue of Microorganisms (GCM) 10K type strain sequencing project: providing services to taxonomists for standard genome sequencing and annotation.</title>
        <authorList>
            <consortium name="The Broad Institute Genomics Platform"/>
            <consortium name="The Broad Institute Genome Sequencing Center for Infectious Disease"/>
            <person name="Wu L."/>
            <person name="Ma J."/>
        </authorList>
    </citation>
    <scope>NUCLEOTIDE SEQUENCE [LARGE SCALE GENOMIC DNA]</scope>
    <source>
        <strain evidence="7">KCTC 32239</strain>
    </source>
</reference>
<protein>
    <recommendedName>
        <fullName evidence="1">diguanylate cyclase</fullName>
        <ecNumber evidence="1">2.7.7.65</ecNumber>
    </recommendedName>
</protein>
<evidence type="ECO:0000259" key="4">
    <source>
        <dbReference type="PROSITE" id="PS50885"/>
    </source>
</evidence>
<comment type="caution">
    <text evidence="6">The sequence shown here is derived from an EMBL/GenBank/DDBJ whole genome shotgun (WGS) entry which is preliminary data.</text>
</comment>
<dbReference type="RefSeq" id="WP_189418486.1">
    <property type="nucleotide sequence ID" value="NZ_BMYZ01000002.1"/>
</dbReference>
<dbReference type="SMART" id="SM00267">
    <property type="entry name" value="GGDEF"/>
    <property type="match status" value="1"/>
</dbReference>
<organism evidence="6 7">
    <name type="scientific">Cellvibrio zantedeschiae</name>
    <dbReference type="NCBI Taxonomy" id="1237077"/>
    <lineage>
        <taxon>Bacteria</taxon>
        <taxon>Pseudomonadati</taxon>
        <taxon>Pseudomonadota</taxon>
        <taxon>Gammaproteobacteria</taxon>
        <taxon>Cellvibrionales</taxon>
        <taxon>Cellvibrionaceae</taxon>
        <taxon>Cellvibrio</taxon>
    </lineage>
</organism>
<dbReference type="Gene3D" id="3.30.70.270">
    <property type="match status" value="1"/>
</dbReference>
<evidence type="ECO:0000313" key="6">
    <source>
        <dbReference type="EMBL" id="GGY76635.1"/>
    </source>
</evidence>
<proteinExistence type="predicted"/>
<dbReference type="SMART" id="SM00304">
    <property type="entry name" value="HAMP"/>
    <property type="match status" value="1"/>
</dbReference>
<feature type="domain" description="HAMP" evidence="4">
    <location>
        <begin position="269"/>
        <end position="321"/>
    </location>
</feature>
<dbReference type="Pfam" id="PF00990">
    <property type="entry name" value="GGDEF"/>
    <property type="match status" value="1"/>
</dbReference>
<dbReference type="InterPro" id="IPR050469">
    <property type="entry name" value="Diguanylate_Cyclase"/>
</dbReference>
<dbReference type="PANTHER" id="PTHR45138">
    <property type="entry name" value="REGULATORY COMPONENTS OF SENSORY TRANSDUCTION SYSTEM"/>
    <property type="match status" value="1"/>
</dbReference>
<evidence type="ECO:0000256" key="1">
    <source>
        <dbReference type="ARBA" id="ARBA00012528"/>
    </source>
</evidence>
<feature type="domain" description="GGDEF" evidence="5">
    <location>
        <begin position="371"/>
        <end position="502"/>
    </location>
</feature>
<dbReference type="InterPro" id="IPR029787">
    <property type="entry name" value="Nucleotide_cyclase"/>
</dbReference>
<dbReference type="InterPro" id="IPR043128">
    <property type="entry name" value="Rev_trsase/Diguanyl_cyclase"/>
</dbReference>
<dbReference type="Pfam" id="PF00672">
    <property type="entry name" value="HAMP"/>
    <property type="match status" value="1"/>
</dbReference>
<dbReference type="PROSITE" id="PS50887">
    <property type="entry name" value="GGDEF"/>
    <property type="match status" value="1"/>
</dbReference>
<evidence type="ECO:0000313" key="7">
    <source>
        <dbReference type="Proteomes" id="UP000619761"/>
    </source>
</evidence>
<dbReference type="PANTHER" id="PTHR45138:SF24">
    <property type="entry name" value="DIGUANYLATE CYCLASE DGCC-RELATED"/>
    <property type="match status" value="1"/>
</dbReference>
<dbReference type="PROSITE" id="PS50885">
    <property type="entry name" value="HAMP"/>
    <property type="match status" value="1"/>
</dbReference>
<keyword evidence="7" id="KW-1185">Reference proteome</keyword>
<keyword evidence="3" id="KW-0812">Transmembrane</keyword>
<dbReference type="EMBL" id="BMYZ01000002">
    <property type="protein sequence ID" value="GGY76635.1"/>
    <property type="molecule type" value="Genomic_DNA"/>
</dbReference>
<evidence type="ECO:0000256" key="3">
    <source>
        <dbReference type="SAM" id="Phobius"/>
    </source>
</evidence>
<gene>
    <name evidence="6" type="ORF">GCM10011613_21410</name>
</gene>
<feature type="region of interest" description="Disordered" evidence="2">
    <location>
        <begin position="75"/>
        <end position="166"/>
    </location>
</feature>
<dbReference type="SUPFAM" id="SSF158472">
    <property type="entry name" value="HAMP domain-like"/>
    <property type="match status" value="1"/>
</dbReference>
<dbReference type="InterPro" id="IPR003660">
    <property type="entry name" value="HAMP_dom"/>
</dbReference>
<accession>A0ABQ3B351</accession>
<sequence length="502" mass="56209">MKLRTRITLSMLTTSLLAVGVVGFVADQRLMSKFNEEFAQASTRNFRADVTAYIDKWGSWEAAVAHEDFRNFSEQRRDKHNRAPTIGLPTTEFKDQQNGEDLNITVDRNAVEPRPSDQRPPEEAREKNRGPEGRRPPPHEMRDHPPENDMGRPPRNERPGAIIQTNNGAVEVPYGMVRAPFRFTLFNTEGKALMAIAPYKVGDIVSQADRKGAIPIEVKGKIHAYLLPKAGVNFSDLDLGYMSAMRESLLIGLGAAAILALGLGILLGNYLSSNLQRLTQAIRHLQDGELGKQIDIKSTDEVGELSQAFNHMSEELARSHADLKASNQKIAEQAEVLRELSLRDALTHLHNRRHFDEQAGKLFIHAQRSARPLTIMMGDIDHFKQINDKFSHAIGDKVLRKVGEILRAQTRSSDLVARYGGEEFVIAFVDTPLEQAHQLCDKLRTYIANQDWSEIHPQLSVTISIGVAQLERGQHLDQVMQIADAQLYRAKSSGRNQVCKVA</sequence>
<dbReference type="EC" id="2.7.7.65" evidence="1"/>
<keyword evidence="3" id="KW-0472">Membrane</keyword>
<name>A0ABQ3B351_9GAMM</name>
<dbReference type="Gene3D" id="6.10.340.10">
    <property type="match status" value="1"/>
</dbReference>
<evidence type="ECO:0000259" key="5">
    <source>
        <dbReference type="PROSITE" id="PS50887"/>
    </source>
</evidence>
<dbReference type="NCBIfam" id="TIGR00254">
    <property type="entry name" value="GGDEF"/>
    <property type="match status" value="1"/>
</dbReference>
<dbReference type="CDD" id="cd01949">
    <property type="entry name" value="GGDEF"/>
    <property type="match status" value="1"/>
</dbReference>
<dbReference type="InterPro" id="IPR000160">
    <property type="entry name" value="GGDEF_dom"/>
</dbReference>
<evidence type="ECO:0000256" key="2">
    <source>
        <dbReference type="SAM" id="MobiDB-lite"/>
    </source>
</evidence>